<accession>C5KL59</accession>
<protein>
    <submittedName>
        <fullName evidence="2">Uncharacterized protein</fullName>
    </submittedName>
</protein>
<dbReference type="GeneID" id="9045919"/>
<gene>
    <name evidence="2" type="ORF">Pmar_PMAR015256</name>
</gene>
<feature type="compositionally biased region" description="Polar residues" evidence="1">
    <location>
        <begin position="18"/>
        <end position="31"/>
    </location>
</feature>
<evidence type="ECO:0000313" key="3">
    <source>
        <dbReference type="Proteomes" id="UP000007800"/>
    </source>
</evidence>
<feature type="region of interest" description="Disordered" evidence="1">
    <location>
        <begin position="11"/>
        <end position="31"/>
    </location>
</feature>
<dbReference type="Proteomes" id="UP000007800">
    <property type="component" value="Unassembled WGS sequence"/>
</dbReference>
<dbReference type="AlphaFoldDB" id="C5KL59"/>
<dbReference type="InParanoid" id="C5KL59"/>
<dbReference type="RefSeq" id="XP_002782936.1">
    <property type="nucleotide sequence ID" value="XM_002782890.1"/>
</dbReference>
<organism evidence="3">
    <name type="scientific">Perkinsus marinus (strain ATCC 50983 / TXsc)</name>
    <dbReference type="NCBI Taxonomy" id="423536"/>
    <lineage>
        <taxon>Eukaryota</taxon>
        <taxon>Sar</taxon>
        <taxon>Alveolata</taxon>
        <taxon>Perkinsozoa</taxon>
        <taxon>Perkinsea</taxon>
        <taxon>Perkinsida</taxon>
        <taxon>Perkinsidae</taxon>
        <taxon>Perkinsus</taxon>
    </lineage>
</organism>
<dbReference type="EMBL" id="GG673921">
    <property type="protein sequence ID" value="EER14732.1"/>
    <property type="molecule type" value="Genomic_DNA"/>
</dbReference>
<evidence type="ECO:0000313" key="2">
    <source>
        <dbReference type="EMBL" id="EER14732.1"/>
    </source>
</evidence>
<keyword evidence="3" id="KW-1185">Reference proteome</keyword>
<sequence length="131" mass="14181">MFWEADSFIEDGDDQDASESSVTPCSVPTQTTSESYHDMLLIDVRKGHKPVHVQLASPAETVSWKLYDEPRIVWGTVACSMKTVGQQSLGSSADVTKPYFAALLLNSAVDMRAQRTGTGHGTSCRATVALT</sequence>
<name>C5KL59_PERM5</name>
<reference evidence="2 3" key="1">
    <citation type="submission" date="2008-07" db="EMBL/GenBank/DDBJ databases">
        <authorList>
            <person name="El-Sayed N."/>
            <person name="Caler E."/>
            <person name="Inman J."/>
            <person name="Amedeo P."/>
            <person name="Hass B."/>
            <person name="Wortman J."/>
        </authorList>
    </citation>
    <scope>NUCLEOTIDE SEQUENCE [LARGE SCALE GENOMIC DNA]</scope>
    <source>
        <strain evidence="3">ATCC 50983 / TXsc</strain>
    </source>
</reference>
<proteinExistence type="predicted"/>
<evidence type="ECO:0000256" key="1">
    <source>
        <dbReference type="SAM" id="MobiDB-lite"/>
    </source>
</evidence>